<feature type="domain" description="Prolyl 4-hydroxylase N-terminal" evidence="4">
    <location>
        <begin position="32"/>
        <end position="160"/>
    </location>
</feature>
<name>A0ABM5J6W7_DRORH</name>
<sequence>MQMPVAVGVLWLLQLFLLMGSLDGASFARGEEQLEALLDTETQLIDQLRDYIDRLELQLEEIQRETSAIEEIHSQVDNVEDYMGNPLNVLTILKRFDSVWPTLEQHANATHQLNSGEGFLDSDLILPTEEDYEESLSHLLHLQSVYDLEPASLSLGVVNGWKLGSAMSWGDCLEVARKSDFSVARFWLETALEKLPSASENSTESHRERESGRVQILEATLNIEYRAGELSRALATVDELLLLLPMNQNLQKAKKKIEKALAKKELPKAKGQKSKTKTQKSKSTEERLIEELCRDATHETTTGSRFDQCQLDGSAPWFILQPARLELLSADPYLELHHDVLTPKQTDELLELIDEEEGSKGVTYQPMKLSKMAQKKLRRIHHLLGYEAGDQDPWMARRHGHEHTTKLEDNSELKHVARAMLSLQSPGIGGAVVFPQLELAVNVPRGSLLHWHTRSAGGSSSEWDYRSGQAVCPVLLGVQLSAWTGLN</sequence>
<dbReference type="EnsemblMetazoa" id="XM_044458635.1">
    <property type="protein sequence ID" value="XP_044314570.1"/>
    <property type="gene ID" value="LOC108047822"/>
</dbReference>
<feature type="compositionally biased region" description="Basic residues" evidence="2">
    <location>
        <begin position="270"/>
        <end position="280"/>
    </location>
</feature>
<proteinExistence type="predicted"/>
<dbReference type="Gene3D" id="1.25.40.10">
    <property type="entry name" value="Tetratricopeptide repeat domain"/>
    <property type="match status" value="1"/>
</dbReference>
<evidence type="ECO:0000259" key="4">
    <source>
        <dbReference type="Pfam" id="PF08336"/>
    </source>
</evidence>
<reference evidence="5" key="2">
    <citation type="submission" date="2025-05" db="UniProtKB">
        <authorList>
            <consortium name="EnsemblMetazoa"/>
        </authorList>
    </citation>
    <scope>IDENTIFICATION</scope>
</reference>
<dbReference type="Proteomes" id="UP001652680">
    <property type="component" value="Unassembled WGS sequence"/>
</dbReference>
<dbReference type="InterPro" id="IPR013547">
    <property type="entry name" value="P4H_N"/>
</dbReference>
<protein>
    <recommendedName>
        <fullName evidence="4">Prolyl 4-hydroxylase N-terminal domain-containing protein</fullName>
    </recommendedName>
</protein>
<evidence type="ECO:0000313" key="5">
    <source>
        <dbReference type="EnsemblMetazoa" id="XP_044314570.1"/>
    </source>
</evidence>
<keyword evidence="3" id="KW-0732">Signal</keyword>
<dbReference type="Pfam" id="PF08336">
    <property type="entry name" value="P4Ha_N"/>
    <property type="match status" value="1"/>
</dbReference>
<evidence type="ECO:0000313" key="6">
    <source>
        <dbReference type="Proteomes" id="UP001652680"/>
    </source>
</evidence>
<keyword evidence="6" id="KW-1185">Reference proteome</keyword>
<organism evidence="5 6">
    <name type="scientific">Drosophila rhopaloa</name>
    <name type="common">Fruit fly</name>
    <dbReference type="NCBI Taxonomy" id="1041015"/>
    <lineage>
        <taxon>Eukaryota</taxon>
        <taxon>Metazoa</taxon>
        <taxon>Ecdysozoa</taxon>
        <taxon>Arthropoda</taxon>
        <taxon>Hexapoda</taxon>
        <taxon>Insecta</taxon>
        <taxon>Pterygota</taxon>
        <taxon>Neoptera</taxon>
        <taxon>Endopterygota</taxon>
        <taxon>Diptera</taxon>
        <taxon>Brachycera</taxon>
        <taxon>Muscomorpha</taxon>
        <taxon>Ephydroidea</taxon>
        <taxon>Drosophilidae</taxon>
        <taxon>Drosophila</taxon>
        <taxon>Sophophora</taxon>
    </lineage>
</organism>
<dbReference type="GeneID" id="108047822"/>
<dbReference type="RefSeq" id="XP_044314570.1">
    <property type="nucleotide sequence ID" value="XM_044458635.1"/>
</dbReference>
<reference evidence="6" key="1">
    <citation type="journal article" date="2021" name="Elife">
        <title>Highly contiguous assemblies of 101 drosophilid genomes.</title>
        <authorList>
            <person name="Kim B.Y."/>
            <person name="Wang J.R."/>
            <person name="Miller D.E."/>
            <person name="Barmina O."/>
            <person name="Delaney E."/>
            <person name="Thompson A."/>
            <person name="Comeault A.A."/>
            <person name="Peede D."/>
            <person name="D'Agostino E.R."/>
            <person name="Pelaez J."/>
            <person name="Aguilar J.M."/>
            <person name="Haji D."/>
            <person name="Matsunaga T."/>
            <person name="Armstrong E.E."/>
            <person name="Zych M."/>
            <person name="Ogawa Y."/>
            <person name="Stamenkovic-Radak M."/>
            <person name="Jelic M."/>
            <person name="Veselinovic M.S."/>
            <person name="Tanaskovic M."/>
            <person name="Eric P."/>
            <person name="Gao J.J."/>
            <person name="Katoh T.K."/>
            <person name="Toda M.J."/>
            <person name="Watabe H."/>
            <person name="Watada M."/>
            <person name="Davis J.S."/>
            <person name="Moyle L.C."/>
            <person name="Manoli G."/>
            <person name="Bertolini E."/>
            <person name="Kostal V."/>
            <person name="Hawley R.S."/>
            <person name="Takahashi A."/>
            <person name="Jones C.D."/>
            <person name="Price D.K."/>
            <person name="Whiteman N."/>
            <person name="Kopp A."/>
            <person name="Matute D.R."/>
            <person name="Petrov D.A."/>
        </authorList>
    </citation>
    <scope>NUCLEOTIDE SEQUENCE [LARGE SCALE GENOMIC DNA]</scope>
</reference>
<feature type="chain" id="PRO_5047354677" description="Prolyl 4-hydroxylase N-terminal domain-containing protein" evidence="3">
    <location>
        <begin position="25"/>
        <end position="487"/>
    </location>
</feature>
<dbReference type="Gene3D" id="6.10.140.1460">
    <property type="match status" value="1"/>
</dbReference>
<accession>A0ABM5J6W7</accession>
<dbReference type="InterPro" id="IPR011990">
    <property type="entry name" value="TPR-like_helical_dom_sf"/>
</dbReference>
<evidence type="ECO:0000256" key="2">
    <source>
        <dbReference type="SAM" id="MobiDB-lite"/>
    </source>
</evidence>
<feature type="signal peptide" evidence="3">
    <location>
        <begin position="1"/>
        <end position="24"/>
    </location>
</feature>
<evidence type="ECO:0000256" key="1">
    <source>
        <dbReference type="SAM" id="Coils"/>
    </source>
</evidence>
<evidence type="ECO:0000256" key="3">
    <source>
        <dbReference type="SAM" id="SignalP"/>
    </source>
</evidence>
<feature type="coiled-coil region" evidence="1">
    <location>
        <begin position="38"/>
        <end position="72"/>
    </location>
</feature>
<keyword evidence="1" id="KW-0175">Coiled coil</keyword>
<feature type="region of interest" description="Disordered" evidence="2">
    <location>
        <begin position="263"/>
        <end position="286"/>
    </location>
</feature>
<dbReference type="Gene3D" id="2.60.120.620">
    <property type="entry name" value="q2cbj1_9rhob like domain"/>
    <property type="match status" value="1"/>
</dbReference>